<evidence type="ECO:0000259" key="13">
    <source>
        <dbReference type="PROSITE" id="PS50089"/>
    </source>
</evidence>
<dbReference type="InterPro" id="IPR038896">
    <property type="entry name" value="RNF170"/>
</dbReference>
<dbReference type="GO" id="GO:0012505">
    <property type="term" value="C:endomembrane system"/>
    <property type="evidence" value="ECO:0007669"/>
    <property type="project" value="UniProtKB-SubCell"/>
</dbReference>
<evidence type="ECO:0000256" key="11">
    <source>
        <dbReference type="PROSITE-ProRule" id="PRU00175"/>
    </source>
</evidence>
<evidence type="ECO:0000256" key="3">
    <source>
        <dbReference type="ARBA" id="ARBA00022692"/>
    </source>
</evidence>
<protein>
    <recommendedName>
        <fullName evidence="2">E3 ubiquitin-protein ligase RNF170</fullName>
    </recommendedName>
    <alternativeName>
        <fullName evidence="10">RING finger protein 170</fullName>
    </alternativeName>
    <alternativeName>
        <fullName evidence="9">RING-type E3 ubiquitin transferase RNF170</fullName>
    </alternativeName>
</protein>
<dbReference type="SUPFAM" id="SSF57850">
    <property type="entry name" value="RING/U-box"/>
    <property type="match status" value="1"/>
</dbReference>
<evidence type="ECO:0000256" key="4">
    <source>
        <dbReference type="ARBA" id="ARBA00022723"/>
    </source>
</evidence>
<dbReference type="AlphaFoldDB" id="A0A2G9H4R2"/>
<evidence type="ECO:0000256" key="7">
    <source>
        <dbReference type="ARBA" id="ARBA00022989"/>
    </source>
</evidence>
<dbReference type="Pfam" id="PF06803">
    <property type="entry name" value="DUF1232"/>
    <property type="match status" value="1"/>
</dbReference>
<dbReference type="GO" id="GO:0008270">
    <property type="term" value="F:zinc ion binding"/>
    <property type="evidence" value="ECO:0007669"/>
    <property type="project" value="UniProtKB-KW"/>
</dbReference>
<dbReference type="Proteomes" id="UP000231279">
    <property type="component" value="Unassembled WGS sequence"/>
</dbReference>
<evidence type="ECO:0000256" key="12">
    <source>
        <dbReference type="SAM" id="Phobius"/>
    </source>
</evidence>
<dbReference type="InterPro" id="IPR001841">
    <property type="entry name" value="Znf_RING"/>
</dbReference>
<dbReference type="EMBL" id="NKXS01002679">
    <property type="protein sequence ID" value="PIN12505.1"/>
    <property type="molecule type" value="Genomic_DNA"/>
</dbReference>
<organism evidence="14 15">
    <name type="scientific">Handroanthus impetiginosus</name>
    <dbReference type="NCBI Taxonomy" id="429701"/>
    <lineage>
        <taxon>Eukaryota</taxon>
        <taxon>Viridiplantae</taxon>
        <taxon>Streptophyta</taxon>
        <taxon>Embryophyta</taxon>
        <taxon>Tracheophyta</taxon>
        <taxon>Spermatophyta</taxon>
        <taxon>Magnoliopsida</taxon>
        <taxon>eudicotyledons</taxon>
        <taxon>Gunneridae</taxon>
        <taxon>Pentapetalae</taxon>
        <taxon>asterids</taxon>
        <taxon>lamiids</taxon>
        <taxon>Lamiales</taxon>
        <taxon>Bignoniaceae</taxon>
        <taxon>Crescentiina</taxon>
        <taxon>Tabebuia alliance</taxon>
        <taxon>Handroanthus</taxon>
    </lineage>
</organism>
<feature type="domain" description="RING-type" evidence="13">
    <location>
        <begin position="10"/>
        <end position="53"/>
    </location>
</feature>
<evidence type="ECO:0000256" key="8">
    <source>
        <dbReference type="ARBA" id="ARBA00023136"/>
    </source>
</evidence>
<evidence type="ECO:0000256" key="2">
    <source>
        <dbReference type="ARBA" id="ARBA00014068"/>
    </source>
</evidence>
<dbReference type="OrthoDB" id="9049620at2759"/>
<evidence type="ECO:0000256" key="6">
    <source>
        <dbReference type="ARBA" id="ARBA00022833"/>
    </source>
</evidence>
<name>A0A2G9H4R2_9LAMI</name>
<comment type="caution">
    <text evidence="14">The sequence shown here is derived from an EMBL/GenBank/DDBJ whole genome shotgun (WGS) entry which is preliminary data.</text>
</comment>
<keyword evidence="6" id="KW-0862">Zinc</keyword>
<evidence type="ECO:0000256" key="9">
    <source>
        <dbReference type="ARBA" id="ARBA00030110"/>
    </source>
</evidence>
<dbReference type="GO" id="GO:0061630">
    <property type="term" value="F:ubiquitin protein ligase activity"/>
    <property type="evidence" value="ECO:0007669"/>
    <property type="project" value="InterPro"/>
</dbReference>
<gene>
    <name evidence="14" type="ORF">CDL12_14886</name>
</gene>
<evidence type="ECO:0000256" key="5">
    <source>
        <dbReference type="ARBA" id="ARBA00022771"/>
    </source>
</evidence>
<dbReference type="InterPro" id="IPR010652">
    <property type="entry name" value="DUF1232"/>
</dbReference>
<comment type="subcellular location">
    <subcellularLocation>
        <location evidence="1">Endomembrane system</location>
        <topology evidence="1">Multi-pass membrane protein</topology>
    </subcellularLocation>
</comment>
<dbReference type="InterPro" id="IPR017907">
    <property type="entry name" value="Znf_RING_CS"/>
</dbReference>
<feature type="transmembrane region" description="Helical" evidence="12">
    <location>
        <begin position="160"/>
        <end position="178"/>
    </location>
</feature>
<evidence type="ECO:0000256" key="1">
    <source>
        <dbReference type="ARBA" id="ARBA00004127"/>
    </source>
</evidence>
<keyword evidence="3 12" id="KW-0812">Transmembrane</keyword>
<proteinExistence type="predicted"/>
<keyword evidence="4" id="KW-0479">Metal-binding</keyword>
<evidence type="ECO:0000313" key="15">
    <source>
        <dbReference type="Proteomes" id="UP000231279"/>
    </source>
</evidence>
<keyword evidence="7 12" id="KW-1133">Transmembrane helix</keyword>
<keyword evidence="15" id="KW-1185">Reference proteome</keyword>
<evidence type="ECO:0000313" key="14">
    <source>
        <dbReference type="EMBL" id="PIN12505.1"/>
    </source>
</evidence>
<dbReference type="InterPro" id="IPR013083">
    <property type="entry name" value="Znf_RING/FYVE/PHD"/>
</dbReference>
<evidence type="ECO:0000256" key="10">
    <source>
        <dbReference type="ARBA" id="ARBA00031107"/>
    </source>
</evidence>
<keyword evidence="5 11" id="KW-0863">Zinc-finger</keyword>
<dbReference type="Gene3D" id="3.30.40.10">
    <property type="entry name" value="Zinc/RING finger domain, C3HC4 (zinc finger)"/>
    <property type="match status" value="1"/>
</dbReference>
<dbReference type="PANTHER" id="PTHR22894:SF5">
    <property type="entry name" value="RING-TYPE DOMAIN-CONTAINING PROTEIN"/>
    <property type="match status" value="1"/>
</dbReference>
<reference evidence="15" key="1">
    <citation type="journal article" date="2018" name="Gigascience">
        <title>Genome assembly of the Pink Ipe (Handroanthus impetiginosus, Bignoniaceae), a highly valued, ecologically keystone Neotropical timber forest tree.</title>
        <authorList>
            <person name="Silva-Junior O.B."/>
            <person name="Grattapaglia D."/>
            <person name="Novaes E."/>
            <person name="Collevatti R.G."/>
        </authorList>
    </citation>
    <scope>NUCLEOTIDE SEQUENCE [LARGE SCALE GENOMIC DNA]</scope>
    <source>
        <strain evidence="15">cv. UFG-1</strain>
    </source>
</reference>
<accession>A0A2G9H4R2</accession>
<dbReference type="CDD" id="cd16539">
    <property type="entry name" value="RING-HC_RNF113A_B"/>
    <property type="match status" value="1"/>
</dbReference>
<dbReference type="STRING" id="429701.A0A2G9H4R2"/>
<sequence>MDGPPENDVCSVCHSNFHLPCQANCSHWFCGSCILQVWNHAAALHPCRCPLCRREITLLVPSEAASRQRNRDDVAEILQGIQRYNRLYGERSNGLFQRMQDLPFLLKRLLRDIMDPQRSLPLVLRTRVYLAVIGSALYVISPVDIIPEALLGILGFVDDLIIIFICFLHVAALYRAVLVSRHGDSQH</sequence>
<feature type="transmembrane region" description="Helical" evidence="12">
    <location>
        <begin position="128"/>
        <end position="154"/>
    </location>
</feature>
<dbReference type="PANTHER" id="PTHR22894">
    <property type="entry name" value="RING-TYPE DOMAIN-CONTAINING PROTEIN"/>
    <property type="match status" value="1"/>
</dbReference>
<dbReference type="PROSITE" id="PS00518">
    <property type="entry name" value="ZF_RING_1"/>
    <property type="match status" value="1"/>
</dbReference>
<dbReference type="PROSITE" id="PS50089">
    <property type="entry name" value="ZF_RING_2"/>
    <property type="match status" value="1"/>
</dbReference>
<keyword evidence="8 12" id="KW-0472">Membrane</keyword>